<feature type="binding site" evidence="6">
    <location>
        <begin position="23"/>
        <end position="30"/>
    </location>
    <ligand>
        <name>ATP</name>
        <dbReference type="ChEBI" id="CHEBI:30616"/>
    </ligand>
</feature>
<keyword evidence="4 6" id="KW-0547">Nucleotide-binding</keyword>
<dbReference type="RefSeq" id="WP_284316890.1">
    <property type="nucleotide sequence ID" value="NZ_BSPC01000093.1"/>
</dbReference>
<dbReference type="HAMAP" id="MF_00836">
    <property type="entry name" value="PhnN"/>
    <property type="match status" value="1"/>
</dbReference>
<dbReference type="InterPro" id="IPR027417">
    <property type="entry name" value="P-loop_NTPase"/>
</dbReference>
<feature type="domain" description="Guanylate kinase-like" evidence="7">
    <location>
        <begin position="16"/>
        <end position="194"/>
    </location>
</feature>
<comment type="similarity">
    <text evidence="6">Belongs to the ribose 1,5-bisphosphokinase family.</text>
</comment>
<comment type="pathway">
    <text evidence="2 6">Metabolic intermediate biosynthesis; 5-phospho-alpha-D-ribose 1-diphosphate biosynthesis; 5-phospho-alpha-D-ribose 1-diphosphate from D-ribose 5-phosphate (route II): step 3/3.</text>
</comment>
<evidence type="ECO:0000313" key="8">
    <source>
        <dbReference type="EMBL" id="GLS23968.1"/>
    </source>
</evidence>
<dbReference type="SUPFAM" id="SSF52540">
    <property type="entry name" value="P-loop containing nucleoside triphosphate hydrolases"/>
    <property type="match status" value="1"/>
</dbReference>
<dbReference type="SMART" id="SM00072">
    <property type="entry name" value="GuKc"/>
    <property type="match status" value="1"/>
</dbReference>
<dbReference type="Proteomes" id="UP001156882">
    <property type="component" value="Unassembled WGS sequence"/>
</dbReference>
<evidence type="ECO:0000256" key="3">
    <source>
        <dbReference type="ARBA" id="ARBA00022679"/>
    </source>
</evidence>
<comment type="caution">
    <text evidence="8">The sequence shown here is derived from an EMBL/GenBank/DDBJ whole genome shotgun (WGS) entry which is preliminary data.</text>
</comment>
<organism evidence="8 9">
    <name type="scientific">Labrys miyagiensis</name>
    <dbReference type="NCBI Taxonomy" id="346912"/>
    <lineage>
        <taxon>Bacteria</taxon>
        <taxon>Pseudomonadati</taxon>
        <taxon>Pseudomonadota</taxon>
        <taxon>Alphaproteobacteria</taxon>
        <taxon>Hyphomicrobiales</taxon>
        <taxon>Xanthobacteraceae</taxon>
        <taxon>Labrys</taxon>
    </lineage>
</organism>
<evidence type="ECO:0000256" key="2">
    <source>
        <dbReference type="ARBA" id="ARBA00005069"/>
    </source>
</evidence>
<keyword evidence="9" id="KW-1185">Reference proteome</keyword>
<keyword evidence="3 6" id="KW-0808">Transferase</keyword>
<name>A0ABQ6CUI9_9HYPH</name>
<reference evidence="9" key="1">
    <citation type="journal article" date="2019" name="Int. J. Syst. Evol. Microbiol.">
        <title>The Global Catalogue of Microorganisms (GCM) 10K type strain sequencing project: providing services to taxonomists for standard genome sequencing and annotation.</title>
        <authorList>
            <consortium name="The Broad Institute Genomics Platform"/>
            <consortium name="The Broad Institute Genome Sequencing Center for Infectious Disease"/>
            <person name="Wu L."/>
            <person name="Ma J."/>
        </authorList>
    </citation>
    <scope>NUCLEOTIDE SEQUENCE [LARGE SCALE GENOMIC DNA]</scope>
    <source>
        <strain evidence="9">NBRC 101365</strain>
    </source>
</reference>
<evidence type="ECO:0000313" key="9">
    <source>
        <dbReference type="Proteomes" id="UP001156882"/>
    </source>
</evidence>
<evidence type="ECO:0000256" key="6">
    <source>
        <dbReference type="HAMAP-Rule" id="MF_00836"/>
    </source>
</evidence>
<accession>A0ABQ6CUI9</accession>
<dbReference type="EMBL" id="BSPC01000093">
    <property type="protein sequence ID" value="GLS23968.1"/>
    <property type="molecule type" value="Genomic_DNA"/>
</dbReference>
<evidence type="ECO:0000256" key="1">
    <source>
        <dbReference type="ARBA" id="ARBA00000373"/>
    </source>
</evidence>
<dbReference type="InterPro" id="IPR008145">
    <property type="entry name" value="GK/Ca_channel_bsu"/>
</dbReference>
<sequence>MSTEEKVPFAPVPSHGKLIAIVGPSGAGKDTLIDAARAEFAEHPGLVFPRRIITRESSSAEDHDTLSEAEFARIEAEGGFSLSWRAHGLSYALPREVRSATERGIHAVCNLSRSSLSEARERFRVNVVLVTAPAEVIAQRLAARGRESAEVIRARLARKVDREDALHPDLIITNDGPVEAAVDRLLAHLRAELSSSGRQAAE</sequence>
<dbReference type="PANTHER" id="PTHR23117">
    <property type="entry name" value="GUANYLATE KINASE-RELATED"/>
    <property type="match status" value="1"/>
</dbReference>
<dbReference type="InterPro" id="IPR012699">
    <property type="entry name" value="PhnN"/>
</dbReference>
<gene>
    <name evidence="6 8" type="primary">phnN</name>
    <name evidence="8" type="ORF">GCM10007874_69890</name>
</gene>
<keyword evidence="5 6" id="KW-0067">ATP-binding</keyword>
<dbReference type="InterPro" id="IPR008144">
    <property type="entry name" value="Guanylate_kin-like_dom"/>
</dbReference>
<dbReference type="PROSITE" id="PS50052">
    <property type="entry name" value="GUANYLATE_KINASE_2"/>
    <property type="match status" value="1"/>
</dbReference>
<evidence type="ECO:0000256" key="4">
    <source>
        <dbReference type="ARBA" id="ARBA00022741"/>
    </source>
</evidence>
<proteinExistence type="inferred from homology"/>
<evidence type="ECO:0000256" key="5">
    <source>
        <dbReference type="ARBA" id="ARBA00022840"/>
    </source>
</evidence>
<evidence type="ECO:0000259" key="7">
    <source>
        <dbReference type="PROSITE" id="PS50052"/>
    </source>
</evidence>
<dbReference type="Gene3D" id="3.40.50.300">
    <property type="entry name" value="P-loop containing nucleotide triphosphate hydrolases"/>
    <property type="match status" value="1"/>
</dbReference>
<dbReference type="EC" id="2.7.4.23" evidence="6"/>
<protein>
    <recommendedName>
        <fullName evidence="6">Ribose 1,5-bisphosphate phosphokinase PhnN</fullName>
        <ecNumber evidence="6">2.7.4.23</ecNumber>
    </recommendedName>
    <alternativeName>
        <fullName evidence="6">Ribose 1,5-bisphosphokinase</fullName>
    </alternativeName>
</protein>
<dbReference type="PANTHER" id="PTHR23117:SF8">
    <property type="entry name" value="RIBOSE 1,5-BISPHOSPHATE PHOSPHOKINASE PHNN"/>
    <property type="match status" value="1"/>
</dbReference>
<dbReference type="NCBIfam" id="TIGR02322">
    <property type="entry name" value="phosphon_PhnN"/>
    <property type="match status" value="1"/>
</dbReference>
<comment type="catalytic activity">
    <reaction evidence="1 6">
        <text>alpha-D-ribose 1,5-bisphosphate + ATP = 5-phospho-alpha-D-ribose 1-diphosphate + ADP</text>
        <dbReference type="Rhea" id="RHEA:20109"/>
        <dbReference type="ChEBI" id="CHEBI:30616"/>
        <dbReference type="ChEBI" id="CHEBI:58017"/>
        <dbReference type="ChEBI" id="CHEBI:68688"/>
        <dbReference type="ChEBI" id="CHEBI:456216"/>
        <dbReference type="EC" id="2.7.4.23"/>
    </reaction>
</comment>
<comment type="function">
    <text evidence="6">Catalyzes the phosphorylation of ribose 1,5-bisphosphate to 5-phospho-D-ribosyl alpha-1-diphosphate (PRPP).</text>
</comment>